<evidence type="ECO:0000313" key="8">
    <source>
        <dbReference type="Proteomes" id="UP000029736"/>
    </source>
</evidence>
<dbReference type="GO" id="GO:0017004">
    <property type="term" value="P:cytochrome complex assembly"/>
    <property type="evidence" value="ECO:0007669"/>
    <property type="project" value="UniProtKB-KW"/>
</dbReference>
<dbReference type="Gene3D" id="3.40.30.10">
    <property type="entry name" value="Glutaredoxin"/>
    <property type="match status" value="1"/>
</dbReference>
<dbReference type="CDD" id="cd02966">
    <property type="entry name" value="TlpA_like_family"/>
    <property type="match status" value="1"/>
</dbReference>
<dbReference type="GO" id="GO:0016209">
    <property type="term" value="F:antioxidant activity"/>
    <property type="evidence" value="ECO:0007669"/>
    <property type="project" value="InterPro"/>
</dbReference>
<protein>
    <submittedName>
        <fullName evidence="7">Alkyl hydroperoxide reductase</fullName>
    </submittedName>
</protein>
<name>A0A098S5U5_9BACT</name>
<dbReference type="EMBL" id="JPOS01000038">
    <property type="protein sequence ID" value="KGE87173.1"/>
    <property type="molecule type" value="Genomic_DNA"/>
</dbReference>
<evidence type="ECO:0000256" key="1">
    <source>
        <dbReference type="ARBA" id="ARBA00004196"/>
    </source>
</evidence>
<proteinExistence type="predicted"/>
<keyword evidence="2" id="KW-0201">Cytochrome c-type biogenesis</keyword>
<dbReference type="InterPro" id="IPR017937">
    <property type="entry name" value="Thioredoxin_CS"/>
</dbReference>
<evidence type="ECO:0000256" key="5">
    <source>
        <dbReference type="SAM" id="SignalP"/>
    </source>
</evidence>
<organism evidence="7 8">
    <name type="scientific">Phaeodactylibacter xiamenensis</name>
    <dbReference type="NCBI Taxonomy" id="1524460"/>
    <lineage>
        <taxon>Bacteria</taxon>
        <taxon>Pseudomonadati</taxon>
        <taxon>Bacteroidota</taxon>
        <taxon>Saprospiria</taxon>
        <taxon>Saprospirales</taxon>
        <taxon>Haliscomenobacteraceae</taxon>
        <taxon>Phaeodactylibacter</taxon>
    </lineage>
</organism>
<sequence length="372" mass="41820">MKNIGITLMATLLSLAVWQCAPEVKGTVIDGQIENAANMQVYLDQVKIGKASNVLAKADMDANGQFKMEFPEGIEAGVYQMRIGAKNFNLVFDGSEKQVTLKGDLNDIQTFNFDIEGAPDSKILAHTMNSLFKREYQASDIENFVDSVSNPVLGAFVAYRSLGSNGQFLDTQKNALRRLNEAIPNSEMGANYSAFLTAVERQYMQQQAQELIQVGQMAPDIKMKSPDGKEYALSDLRGQIVLLDFWASWCGPCRRENPNVVAVYDKYKDQGFTVFSVSLDGLDSRTRSRLNSEMEAETYLQNQKQRWVQAIEQDNLKWEYHVSDLKKWESDAAALYDVRSIPRAFMIDKEGRIVSTSVRGAEQIEAELKKLL</sequence>
<dbReference type="SUPFAM" id="SSF52833">
    <property type="entry name" value="Thioredoxin-like"/>
    <property type="match status" value="1"/>
</dbReference>
<dbReference type="GO" id="GO:0016491">
    <property type="term" value="F:oxidoreductase activity"/>
    <property type="evidence" value="ECO:0007669"/>
    <property type="project" value="InterPro"/>
</dbReference>
<feature type="chain" id="PRO_5001939854" evidence="5">
    <location>
        <begin position="22"/>
        <end position="372"/>
    </location>
</feature>
<feature type="domain" description="Thioredoxin" evidence="6">
    <location>
        <begin position="212"/>
        <end position="372"/>
    </location>
</feature>
<dbReference type="PANTHER" id="PTHR42852:SF6">
    <property type="entry name" value="THIOL:DISULFIDE INTERCHANGE PROTEIN DSBE"/>
    <property type="match status" value="1"/>
</dbReference>
<gene>
    <name evidence="7" type="ORF">IX84_16085</name>
</gene>
<dbReference type="InterPro" id="IPR000866">
    <property type="entry name" value="AhpC/TSA"/>
</dbReference>
<dbReference type="PANTHER" id="PTHR42852">
    <property type="entry name" value="THIOL:DISULFIDE INTERCHANGE PROTEIN DSBE"/>
    <property type="match status" value="1"/>
</dbReference>
<evidence type="ECO:0000259" key="6">
    <source>
        <dbReference type="PROSITE" id="PS51352"/>
    </source>
</evidence>
<dbReference type="GO" id="GO:0030313">
    <property type="term" value="C:cell envelope"/>
    <property type="evidence" value="ECO:0007669"/>
    <property type="project" value="UniProtKB-SubCell"/>
</dbReference>
<keyword evidence="5" id="KW-0732">Signal</keyword>
<dbReference type="PROSITE" id="PS51352">
    <property type="entry name" value="THIOREDOXIN_2"/>
    <property type="match status" value="1"/>
</dbReference>
<reference evidence="7 8" key="1">
    <citation type="journal article" date="2014" name="Int. J. Syst. Evol. Microbiol.">
        <title>Phaeodactylibacter xiamenensis gen. nov., sp. nov., a member of the family Saprospiraceae isolated from the marine alga Phaeodactylum tricornutum.</title>
        <authorList>
            <person name="Chen Z.Jr."/>
            <person name="Lei X."/>
            <person name="Lai Q."/>
            <person name="Li Y."/>
            <person name="Zhang B."/>
            <person name="Zhang J."/>
            <person name="Zhang H."/>
            <person name="Yang L."/>
            <person name="Zheng W."/>
            <person name="Tian Y."/>
            <person name="Yu Z."/>
            <person name="Xu H.Jr."/>
            <person name="Zheng T."/>
        </authorList>
    </citation>
    <scope>NUCLEOTIDE SEQUENCE [LARGE SCALE GENOMIC DNA]</scope>
    <source>
        <strain evidence="7 8">KD52</strain>
    </source>
</reference>
<keyword evidence="8" id="KW-1185">Reference proteome</keyword>
<dbReference type="AlphaFoldDB" id="A0A098S5U5"/>
<comment type="subcellular location">
    <subcellularLocation>
        <location evidence="1">Cell envelope</location>
    </subcellularLocation>
</comment>
<dbReference type="InterPro" id="IPR036249">
    <property type="entry name" value="Thioredoxin-like_sf"/>
</dbReference>
<dbReference type="Proteomes" id="UP000029736">
    <property type="component" value="Unassembled WGS sequence"/>
</dbReference>
<feature type="signal peptide" evidence="5">
    <location>
        <begin position="1"/>
        <end position="21"/>
    </location>
</feature>
<dbReference type="InterPro" id="IPR050553">
    <property type="entry name" value="Thioredoxin_ResA/DsbE_sf"/>
</dbReference>
<dbReference type="STRING" id="1524460.IX84_16085"/>
<dbReference type="InterPro" id="IPR013766">
    <property type="entry name" value="Thioredoxin_domain"/>
</dbReference>
<accession>A0A098S5U5</accession>
<evidence type="ECO:0000313" key="7">
    <source>
        <dbReference type="EMBL" id="KGE87173.1"/>
    </source>
</evidence>
<keyword evidence="3" id="KW-1015">Disulfide bond</keyword>
<dbReference type="OrthoDB" id="750178at2"/>
<keyword evidence="4" id="KW-0676">Redox-active center</keyword>
<evidence type="ECO:0000256" key="2">
    <source>
        <dbReference type="ARBA" id="ARBA00022748"/>
    </source>
</evidence>
<comment type="caution">
    <text evidence="7">The sequence shown here is derived from an EMBL/GenBank/DDBJ whole genome shotgun (WGS) entry which is preliminary data.</text>
</comment>
<dbReference type="Pfam" id="PF00578">
    <property type="entry name" value="AhpC-TSA"/>
    <property type="match status" value="1"/>
</dbReference>
<dbReference type="PROSITE" id="PS00194">
    <property type="entry name" value="THIOREDOXIN_1"/>
    <property type="match status" value="1"/>
</dbReference>
<evidence type="ECO:0000256" key="4">
    <source>
        <dbReference type="ARBA" id="ARBA00023284"/>
    </source>
</evidence>
<evidence type="ECO:0000256" key="3">
    <source>
        <dbReference type="ARBA" id="ARBA00023157"/>
    </source>
</evidence>
<dbReference type="RefSeq" id="WP_044222616.1">
    <property type="nucleotide sequence ID" value="NZ_CAKZLC010000364.1"/>
</dbReference>